<dbReference type="EMBL" id="JADBEK010000001">
    <property type="protein sequence ID" value="MBE1592358.1"/>
    <property type="molecule type" value="Genomic_DNA"/>
</dbReference>
<evidence type="ECO:0000313" key="1">
    <source>
        <dbReference type="EMBL" id="MBE1592358.1"/>
    </source>
</evidence>
<organism evidence="1 2">
    <name type="scientific">Nonomuraea angiospora</name>
    <dbReference type="NCBI Taxonomy" id="46172"/>
    <lineage>
        <taxon>Bacteria</taxon>
        <taxon>Bacillati</taxon>
        <taxon>Actinomycetota</taxon>
        <taxon>Actinomycetes</taxon>
        <taxon>Streptosporangiales</taxon>
        <taxon>Streptosporangiaceae</taxon>
        <taxon>Nonomuraea</taxon>
    </lineage>
</organism>
<protein>
    <submittedName>
        <fullName evidence="1">Uncharacterized protein</fullName>
    </submittedName>
</protein>
<proteinExistence type="predicted"/>
<evidence type="ECO:0000313" key="2">
    <source>
        <dbReference type="Proteomes" id="UP000633509"/>
    </source>
</evidence>
<dbReference type="RefSeq" id="WP_192791901.1">
    <property type="nucleotide sequence ID" value="NZ_JADBEK010000001.1"/>
</dbReference>
<gene>
    <name evidence="1" type="ORF">H4W80_010616</name>
</gene>
<reference evidence="1 2" key="1">
    <citation type="submission" date="2020-10" db="EMBL/GenBank/DDBJ databases">
        <title>Sequencing the genomes of 1000 actinobacteria strains.</title>
        <authorList>
            <person name="Klenk H.-P."/>
        </authorList>
    </citation>
    <scope>NUCLEOTIDE SEQUENCE [LARGE SCALE GENOMIC DNA]</scope>
    <source>
        <strain evidence="1 2">DSM 43173</strain>
    </source>
</reference>
<accession>A0ABR9MHH6</accession>
<comment type="caution">
    <text evidence="1">The sequence shown here is derived from an EMBL/GenBank/DDBJ whole genome shotgun (WGS) entry which is preliminary data.</text>
</comment>
<dbReference type="Proteomes" id="UP000633509">
    <property type="component" value="Unassembled WGS sequence"/>
</dbReference>
<keyword evidence="2" id="KW-1185">Reference proteome</keyword>
<sequence length="93" mass="9715">MNQVAHRLLRDHVGHGHSFVVQLEDQGRAGLEEGGGVGSGEVDGGLVGMAAVVLEGVADLVQSLHALRNREISAECELENQESGSGRRACSTP</sequence>
<name>A0ABR9MHH6_9ACTN</name>